<reference evidence="1" key="2">
    <citation type="submission" date="2015-11" db="EMBL/GenBank/DDBJ databases">
        <authorList>
            <person name="Zhang Y."/>
            <person name="Guo Z."/>
        </authorList>
    </citation>
    <scope>NUCLEOTIDE SEQUENCE</scope>
</reference>
<evidence type="ECO:0000313" key="1">
    <source>
        <dbReference type="EMBL" id="CUT98452.1"/>
    </source>
</evidence>
<organism evidence="1 2">
    <name type="scientific">Echinococcus multilocularis</name>
    <name type="common">Fox tapeworm</name>
    <dbReference type="NCBI Taxonomy" id="6211"/>
    <lineage>
        <taxon>Eukaryota</taxon>
        <taxon>Metazoa</taxon>
        <taxon>Spiralia</taxon>
        <taxon>Lophotrochozoa</taxon>
        <taxon>Platyhelminthes</taxon>
        <taxon>Cestoda</taxon>
        <taxon>Eucestoda</taxon>
        <taxon>Cyclophyllidea</taxon>
        <taxon>Taeniidae</taxon>
        <taxon>Echinococcus</taxon>
    </lineage>
</organism>
<name>A0A0S4MK54_ECHMU</name>
<protein>
    <submittedName>
        <fullName evidence="1">Transcriptional corepressor of histone genes (Hir3)</fullName>
    </submittedName>
</protein>
<dbReference type="Proteomes" id="UP000017246">
    <property type="component" value="Unassembled WGS sequence"/>
</dbReference>
<dbReference type="EMBL" id="LN901937">
    <property type="protein sequence ID" value="CUT98452.1"/>
    <property type="molecule type" value="Genomic_DNA"/>
</dbReference>
<proteinExistence type="predicted"/>
<keyword evidence="2" id="KW-1185">Reference proteome</keyword>
<sequence>MRHIRVTDASGVSHTAQTEHQYTAEAVFVHGYLRVNEENFYIKEPISQLHIEIVPPVQLPTFSPEENKENLRLYEPTSFDPYGGEPRHSTPIHSFPEEKIDIHVEDRPVDMNDAIRANIMQILRYNEKNSYGTPQDRVWEEFGIAL</sequence>
<reference evidence="1" key="1">
    <citation type="journal article" date="2013" name="Nature">
        <title>The genomes of four tapeworm species reveal adaptations to parasitism.</title>
        <authorList>
            <person name="Tsai I.J."/>
            <person name="Zarowiecki M."/>
            <person name="Holroyd N."/>
            <person name="Garciarrubio A."/>
            <person name="Sanchez-Flores A."/>
            <person name="Brooks K.L."/>
            <person name="Tracey A."/>
            <person name="Bobes R.J."/>
            <person name="Fragoso G."/>
            <person name="Sciutto E."/>
            <person name="Aslett M."/>
            <person name="Beasley H."/>
            <person name="Bennett H.M."/>
            <person name="Cai J."/>
            <person name="Camicia F."/>
            <person name="Clark R."/>
            <person name="Cucher M."/>
            <person name="De Silva N."/>
            <person name="Day T.A."/>
            <person name="Deplazes P."/>
            <person name="Estrada K."/>
            <person name="Fernandez C."/>
            <person name="Holland P.W."/>
            <person name="Hou J."/>
            <person name="Hu S."/>
            <person name="Huckvale T."/>
            <person name="Hung S.S."/>
            <person name="Kamenetzky L."/>
            <person name="Keane J.A."/>
            <person name="Kiss F."/>
            <person name="Koziol U."/>
            <person name="Lambert O."/>
            <person name="Liu K."/>
            <person name="Luo X."/>
            <person name="Luo Y."/>
            <person name="Macchiaroli N."/>
            <person name="Nichol S."/>
            <person name="Paps J."/>
            <person name="Parkinson J."/>
            <person name="Pouchkina-Stantcheva N."/>
            <person name="Riddiford N."/>
            <person name="Rosenzvit M."/>
            <person name="Salinas G."/>
            <person name="Wasmuth J.D."/>
            <person name="Zamanian M."/>
            <person name="Zheng Y."/>
            <person name="Cai X."/>
            <person name="Soberon X."/>
            <person name="Olson P.D."/>
            <person name="Laclette J.P."/>
            <person name="Brehm K."/>
            <person name="Berriman M."/>
            <person name="Garciarrubio A."/>
            <person name="Bobes R.J."/>
            <person name="Fragoso G."/>
            <person name="Sanchez-Flores A."/>
            <person name="Estrada K."/>
            <person name="Cevallos M.A."/>
            <person name="Morett E."/>
            <person name="Gonzalez V."/>
            <person name="Portillo T."/>
            <person name="Ochoa-Leyva A."/>
            <person name="Jose M.V."/>
            <person name="Sciutto E."/>
            <person name="Landa A."/>
            <person name="Jimenez L."/>
            <person name="Valdes V."/>
            <person name="Carrero J.C."/>
            <person name="Larralde C."/>
            <person name="Morales-Montor J."/>
            <person name="Limon-Lason J."/>
            <person name="Soberon X."/>
            <person name="Laclette J.P."/>
        </authorList>
    </citation>
    <scope>NUCLEOTIDE SEQUENCE [LARGE SCALE GENOMIC DNA]</scope>
</reference>
<accession>A0A0S4MK54</accession>
<dbReference type="OrthoDB" id="5877963at2759"/>
<evidence type="ECO:0000313" key="2">
    <source>
        <dbReference type="Proteomes" id="UP000017246"/>
    </source>
</evidence>
<dbReference type="EMBL" id="LN902321">
    <property type="protein sequence ID" value="CUT98486.1"/>
    <property type="molecule type" value="Genomic_DNA"/>
</dbReference>
<dbReference type="AlphaFoldDB" id="A0A0S4MK54"/>